<feature type="domain" description="Ricin B lectin" evidence="3">
    <location>
        <begin position="218"/>
        <end position="344"/>
    </location>
</feature>
<evidence type="ECO:0000256" key="1">
    <source>
        <dbReference type="SAM" id="MobiDB-lite"/>
    </source>
</evidence>
<dbReference type="SUPFAM" id="SSF50370">
    <property type="entry name" value="Ricin B-like lectins"/>
    <property type="match status" value="1"/>
</dbReference>
<dbReference type="Proteomes" id="UP000502677">
    <property type="component" value="Chromosome"/>
</dbReference>
<keyword evidence="5" id="KW-1185">Reference proteome</keyword>
<dbReference type="SMART" id="SM00458">
    <property type="entry name" value="RICIN"/>
    <property type="match status" value="1"/>
</dbReference>
<dbReference type="InterPro" id="IPR000772">
    <property type="entry name" value="Ricin_B_lectin"/>
</dbReference>
<dbReference type="EMBL" id="CP049863">
    <property type="protein sequence ID" value="QIK63860.1"/>
    <property type="molecule type" value="Genomic_DNA"/>
</dbReference>
<feature type="compositionally biased region" description="Polar residues" evidence="1">
    <location>
        <begin position="264"/>
        <end position="283"/>
    </location>
</feature>
<feature type="chain" id="PRO_5026284965" evidence="2">
    <location>
        <begin position="41"/>
        <end position="441"/>
    </location>
</feature>
<sequence>MADNMLMQHARQLSRRTKVTAAVVGIVSFLLALGAPPAVAAWSATATSTGSASAPTIAITQSGFDSLSTTFQRHTTDQRGGFTLTNTGGGTGNAYFIAKSTSTGASKVGVRVWPTASMDECLNGVMPETAQFGTWAAFPTIAGTSLAPGASVIYCVRSLATDADGLATASGTQSLVATAYSQIRAGTWLAGTGNSQATMTTKAFYPLGMPARAANQNNWMMVKPVSDPNQCLDIYYSRSQAGTALQTFGCGAQSNQRFEIVTTPGGQSTLRPRTSPEMSIGQTGNRGVLAAAGDSSANWRIETVTSTTFQLVHGDTGLCLTANTSAQTTLTPCSGANTQKFTMTRDPVSCSVSASNIYLAFKAPPGVRTYTVQIQVGGQWTDVYTNPDMAQSTFTMTRSMFPAGDATIGIRVVDSVGNVLYSGLSIGTFGANMACGTNFNG</sequence>
<dbReference type="InterPro" id="IPR035992">
    <property type="entry name" value="Ricin_B-like_lectins"/>
</dbReference>
<gene>
    <name evidence="4" type="ORF">G7068_12145</name>
</gene>
<evidence type="ECO:0000313" key="5">
    <source>
        <dbReference type="Proteomes" id="UP000502677"/>
    </source>
</evidence>
<evidence type="ECO:0000256" key="2">
    <source>
        <dbReference type="SAM" id="SignalP"/>
    </source>
</evidence>
<protein>
    <submittedName>
        <fullName evidence="4">Ricin-type beta-trefoil lectin domain protein</fullName>
    </submittedName>
</protein>
<proteinExistence type="predicted"/>
<dbReference type="Gene3D" id="2.80.10.50">
    <property type="match status" value="2"/>
</dbReference>
<dbReference type="GO" id="GO:0030246">
    <property type="term" value="F:carbohydrate binding"/>
    <property type="evidence" value="ECO:0007669"/>
    <property type="project" value="UniProtKB-KW"/>
</dbReference>
<name>A0A6G7XGY0_9MICO</name>
<feature type="signal peptide" evidence="2">
    <location>
        <begin position="1"/>
        <end position="40"/>
    </location>
</feature>
<dbReference type="PROSITE" id="PS50231">
    <property type="entry name" value="RICIN_B_LECTIN"/>
    <property type="match status" value="1"/>
</dbReference>
<dbReference type="AlphaFoldDB" id="A0A6G7XGY0"/>
<evidence type="ECO:0000259" key="3">
    <source>
        <dbReference type="SMART" id="SM00458"/>
    </source>
</evidence>
<accession>A0A6G7XGY0</accession>
<dbReference type="Pfam" id="PF00652">
    <property type="entry name" value="Ricin_B_lectin"/>
    <property type="match status" value="1"/>
</dbReference>
<evidence type="ECO:0000313" key="4">
    <source>
        <dbReference type="EMBL" id="QIK63860.1"/>
    </source>
</evidence>
<dbReference type="CDD" id="cd00161">
    <property type="entry name" value="beta-trefoil_Ricin-like"/>
    <property type="match status" value="1"/>
</dbReference>
<reference evidence="4 5" key="1">
    <citation type="submission" date="2020-03" db="EMBL/GenBank/DDBJ databases">
        <title>Leucobacter sp. nov., isolated from beetles.</title>
        <authorList>
            <person name="Hyun D.-W."/>
            <person name="Bae J.-W."/>
        </authorList>
    </citation>
    <scope>NUCLEOTIDE SEQUENCE [LARGE SCALE GENOMIC DNA]</scope>
    <source>
        <strain evidence="4 5">HDW9C</strain>
    </source>
</reference>
<organism evidence="4 5">
    <name type="scientific">Leucobacter viscericola</name>
    <dbReference type="NCBI Taxonomy" id="2714935"/>
    <lineage>
        <taxon>Bacteria</taxon>
        <taxon>Bacillati</taxon>
        <taxon>Actinomycetota</taxon>
        <taxon>Actinomycetes</taxon>
        <taxon>Micrococcales</taxon>
        <taxon>Microbacteriaceae</taxon>
        <taxon>Leucobacter</taxon>
    </lineage>
</organism>
<keyword evidence="2" id="KW-0732">Signal</keyword>
<dbReference type="KEGG" id="lvi:G7068_12145"/>
<dbReference type="RefSeq" id="WP_166292200.1">
    <property type="nucleotide sequence ID" value="NZ_CP049863.1"/>
</dbReference>
<feature type="region of interest" description="Disordered" evidence="1">
    <location>
        <begin position="263"/>
        <end position="283"/>
    </location>
</feature>
<keyword evidence="4" id="KW-0430">Lectin</keyword>